<feature type="binding site" evidence="15">
    <location>
        <position position="164"/>
    </location>
    <ligand>
        <name>ATP</name>
        <dbReference type="ChEBI" id="CHEBI:30616"/>
    </ligand>
</feature>
<dbReference type="GO" id="GO:0004715">
    <property type="term" value="F:non-membrane spanning protein tyrosine kinase activity"/>
    <property type="evidence" value="ECO:0007669"/>
    <property type="project" value="UniProtKB-EC"/>
</dbReference>
<keyword evidence="16" id="KW-1133">Transmembrane helix</keyword>
<dbReference type="PROSITE" id="PS50011">
    <property type="entry name" value="PROTEIN_KINASE_DOM"/>
    <property type="match status" value="1"/>
</dbReference>
<evidence type="ECO:0000256" key="3">
    <source>
        <dbReference type="ARBA" id="ARBA00022443"/>
    </source>
</evidence>
<dbReference type="PROSITE" id="PS50001">
    <property type="entry name" value="SH2"/>
    <property type="match status" value="1"/>
</dbReference>
<keyword evidence="4" id="KW-0597">Phosphoprotein</keyword>
<dbReference type="EC" id="2.7.10.2" evidence="2"/>
<dbReference type="FunFam" id="3.30.200.20:FF:000036">
    <property type="entry name" value="Tyrosine-protein kinase"/>
    <property type="match status" value="1"/>
</dbReference>
<keyword evidence="8" id="KW-0418">Kinase</keyword>
<dbReference type="PRINTS" id="PR00109">
    <property type="entry name" value="TYRKINASE"/>
</dbReference>
<evidence type="ECO:0000313" key="19">
    <source>
        <dbReference type="WBParaSite" id="HDID_0000333201-mRNA-1"/>
    </source>
</evidence>
<dbReference type="FunFam" id="1.10.510.10:FF:001512">
    <property type="entry name" value="Receptor tyrosine-protein kinase erbB-2"/>
    <property type="match status" value="1"/>
</dbReference>
<evidence type="ECO:0000256" key="5">
    <source>
        <dbReference type="ARBA" id="ARBA00022679"/>
    </source>
</evidence>
<keyword evidence="7 15" id="KW-0547">Nucleotide-binding</keyword>
<organism evidence="19">
    <name type="scientific">Hymenolepis diminuta</name>
    <name type="common">Rat tapeworm</name>
    <dbReference type="NCBI Taxonomy" id="6216"/>
    <lineage>
        <taxon>Eukaryota</taxon>
        <taxon>Metazoa</taxon>
        <taxon>Spiralia</taxon>
        <taxon>Lophotrochozoa</taxon>
        <taxon>Platyhelminthes</taxon>
        <taxon>Cestoda</taxon>
        <taxon>Eucestoda</taxon>
        <taxon>Cyclophyllidea</taxon>
        <taxon>Hymenolepididae</taxon>
        <taxon>Hymenolepis</taxon>
    </lineage>
</organism>
<keyword evidence="6" id="KW-0519">Myristate</keyword>
<evidence type="ECO:0000256" key="1">
    <source>
        <dbReference type="ARBA" id="ARBA00004308"/>
    </source>
</evidence>
<evidence type="ECO:0000256" key="8">
    <source>
        <dbReference type="ARBA" id="ARBA00022777"/>
    </source>
</evidence>
<dbReference type="Gene3D" id="1.10.510.10">
    <property type="entry name" value="Transferase(Phosphotransferase) domain 1"/>
    <property type="match status" value="1"/>
</dbReference>
<evidence type="ECO:0000256" key="14">
    <source>
        <dbReference type="PROSITE-ProRule" id="PRU00191"/>
    </source>
</evidence>
<keyword evidence="9 15" id="KW-0067">ATP-binding</keyword>
<evidence type="ECO:0000256" key="4">
    <source>
        <dbReference type="ARBA" id="ARBA00022553"/>
    </source>
</evidence>
<dbReference type="GO" id="GO:0012505">
    <property type="term" value="C:endomembrane system"/>
    <property type="evidence" value="ECO:0007669"/>
    <property type="project" value="UniProtKB-SubCell"/>
</dbReference>
<dbReference type="InterPro" id="IPR017441">
    <property type="entry name" value="Protein_kinase_ATP_BS"/>
</dbReference>
<dbReference type="SUPFAM" id="SSF56112">
    <property type="entry name" value="Protein kinase-like (PK-like)"/>
    <property type="match status" value="1"/>
</dbReference>
<dbReference type="Gene3D" id="3.30.200.20">
    <property type="entry name" value="Phosphorylase Kinase, domain 1"/>
    <property type="match status" value="1"/>
</dbReference>
<dbReference type="InterPro" id="IPR008266">
    <property type="entry name" value="Tyr_kinase_AS"/>
</dbReference>
<evidence type="ECO:0000256" key="2">
    <source>
        <dbReference type="ARBA" id="ARBA00011903"/>
    </source>
</evidence>
<dbReference type="PROSITE" id="PS00109">
    <property type="entry name" value="PROTEIN_KINASE_TYR"/>
    <property type="match status" value="1"/>
</dbReference>
<feature type="domain" description="SH2" evidence="17">
    <location>
        <begin position="50"/>
        <end position="111"/>
    </location>
</feature>
<keyword evidence="11" id="KW-0829">Tyrosine-protein kinase</keyword>
<proteinExistence type="predicted"/>
<protein>
    <recommendedName>
        <fullName evidence="2">non-specific protein-tyrosine kinase</fullName>
        <ecNumber evidence="2">2.7.10.2</ecNumber>
    </recommendedName>
</protein>
<evidence type="ECO:0000259" key="17">
    <source>
        <dbReference type="PROSITE" id="PS50001"/>
    </source>
</evidence>
<evidence type="ECO:0000256" key="9">
    <source>
        <dbReference type="ARBA" id="ARBA00022840"/>
    </source>
</evidence>
<evidence type="ECO:0000256" key="10">
    <source>
        <dbReference type="ARBA" id="ARBA00023136"/>
    </source>
</evidence>
<name>A0A158QDM9_HYMDI</name>
<feature type="domain" description="Protein kinase" evidence="18">
    <location>
        <begin position="136"/>
        <end position="373"/>
    </location>
</feature>
<dbReference type="InterPro" id="IPR020635">
    <property type="entry name" value="Tyr_kinase_cat_dom"/>
</dbReference>
<evidence type="ECO:0000256" key="15">
    <source>
        <dbReference type="PROSITE-ProRule" id="PRU10141"/>
    </source>
</evidence>
<evidence type="ECO:0000256" key="16">
    <source>
        <dbReference type="SAM" id="Phobius"/>
    </source>
</evidence>
<dbReference type="GO" id="GO:0005524">
    <property type="term" value="F:ATP binding"/>
    <property type="evidence" value="ECO:0007669"/>
    <property type="project" value="UniProtKB-UniRule"/>
</dbReference>
<dbReference type="SUPFAM" id="SSF55550">
    <property type="entry name" value="SH2 domain"/>
    <property type="match status" value="1"/>
</dbReference>
<dbReference type="InterPro" id="IPR000719">
    <property type="entry name" value="Prot_kinase_dom"/>
</dbReference>
<dbReference type="InterPro" id="IPR050198">
    <property type="entry name" value="Non-receptor_tyrosine_kinases"/>
</dbReference>
<accession>A0A158QDM9</accession>
<keyword evidence="3" id="KW-0728">SH3 domain</keyword>
<evidence type="ECO:0000256" key="11">
    <source>
        <dbReference type="ARBA" id="ARBA00023137"/>
    </source>
</evidence>
<evidence type="ECO:0000256" key="7">
    <source>
        <dbReference type="ARBA" id="ARBA00022741"/>
    </source>
</evidence>
<dbReference type="SMART" id="SM00219">
    <property type="entry name" value="TyrKc"/>
    <property type="match status" value="1"/>
</dbReference>
<dbReference type="GO" id="GO:0030182">
    <property type="term" value="P:neuron differentiation"/>
    <property type="evidence" value="ECO:0007669"/>
    <property type="project" value="UniProtKB-ARBA"/>
</dbReference>
<dbReference type="InterPro" id="IPR036860">
    <property type="entry name" value="SH2_dom_sf"/>
</dbReference>
<keyword evidence="14" id="KW-0727">SH2 domain</keyword>
<evidence type="ECO:0000256" key="13">
    <source>
        <dbReference type="ARBA" id="ARBA00051245"/>
    </source>
</evidence>
<dbReference type="InterPro" id="IPR011009">
    <property type="entry name" value="Kinase-like_dom_sf"/>
</dbReference>
<comment type="catalytic activity">
    <reaction evidence="13">
        <text>L-tyrosyl-[protein] + ATP = O-phospho-L-tyrosyl-[protein] + ADP + H(+)</text>
        <dbReference type="Rhea" id="RHEA:10596"/>
        <dbReference type="Rhea" id="RHEA-COMP:10136"/>
        <dbReference type="Rhea" id="RHEA-COMP:20101"/>
        <dbReference type="ChEBI" id="CHEBI:15378"/>
        <dbReference type="ChEBI" id="CHEBI:30616"/>
        <dbReference type="ChEBI" id="CHEBI:46858"/>
        <dbReference type="ChEBI" id="CHEBI:61978"/>
        <dbReference type="ChEBI" id="CHEBI:456216"/>
        <dbReference type="EC" id="2.7.10.2"/>
    </reaction>
</comment>
<feature type="transmembrane region" description="Helical" evidence="16">
    <location>
        <begin position="12"/>
        <end position="30"/>
    </location>
</feature>
<keyword evidence="10 16" id="KW-0472">Membrane</keyword>
<dbReference type="PANTHER" id="PTHR24418">
    <property type="entry name" value="TYROSINE-PROTEIN KINASE"/>
    <property type="match status" value="1"/>
</dbReference>
<dbReference type="AlphaFoldDB" id="A0A158QDM9"/>
<dbReference type="GO" id="GO:0050793">
    <property type="term" value="P:regulation of developmental process"/>
    <property type="evidence" value="ECO:0007669"/>
    <property type="project" value="UniProtKB-ARBA"/>
</dbReference>
<dbReference type="InterPro" id="IPR001245">
    <property type="entry name" value="Ser-Thr/Tyr_kinase_cat_dom"/>
</dbReference>
<keyword evidence="12" id="KW-0449">Lipoprotein</keyword>
<evidence type="ECO:0000259" key="18">
    <source>
        <dbReference type="PROSITE" id="PS50011"/>
    </source>
</evidence>
<comment type="subcellular location">
    <subcellularLocation>
        <location evidence="1">Endomembrane system</location>
    </subcellularLocation>
</comment>
<dbReference type="STRING" id="6216.A0A158QDM9"/>
<reference evidence="19" key="1">
    <citation type="submission" date="2016-04" db="UniProtKB">
        <authorList>
            <consortium name="WormBaseParasite"/>
        </authorList>
    </citation>
    <scope>IDENTIFICATION</scope>
</reference>
<keyword evidence="5" id="KW-0808">Transferase</keyword>
<dbReference type="WBParaSite" id="HDID_0000333201-mRNA-1">
    <property type="protein sequence ID" value="HDID_0000333201-mRNA-1"/>
    <property type="gene ID" value="HDID_0000333201"/>
</dbReference>
<evidence type="ECO:0000256" key="6">
    <source>
        <dbReference type="ARBA" id="ARBA00022707"/>
    </source>
</evidence>
<evidence type="ECO:0000256" key="12">
    <source>
        <dbReference type="ARBA" id="ARBA00023288"/>
    </source>
</evidence>
<dbReference type="InterPro" id="IPR000980">
    <property type="entry name" value="SH2"/>
</dbReference>
<dbReference type="Gene3D" id="3.30.505.10">
    <property type="entry name" value="SH2 domain"/>
    <property type="match status" value="1"/>
</dbReference>
<dbReference type="GO" id="GO:0048468">
    <property type="term" value="P:cell development"/>
    <property type="evidence" value="ECO:0007669"/>
    <property type="project" value="UniProtKB-ARBA"/>
</dbReference>
<sequence>LCNAKCTLKVMIRLFFVIFFTLITIALFWLNNNLSMFFSNISFFPLPPFPGGLSLSIRYAEGKVCHFKIKHDPPSGGICITSSLVFPDLISLINHYTSHADGLCCRLSQPYPRPPPFLPDLSRRTKDHWEIERSSLVLLERLGEGQFGEVWRGEYEGWRPVAIKTLKEGTMSKEEFLKEARIMKALRHKHLVQLFAVVTSEPIYIVTELMSKGSLLKYLQQVSCFLLTQSMGLVHRDLAARNVLVGDDDIVKIADFGLTRAINANTNAYTAKQGSKFPIKWTAPEAAYHCQFTIKSDVWSFGVVMYEIVTHGQEPFPSMTTMETLDQVNNGYRMPRPPTCPIQIYEKMLQCWDAIPSSRPTFVELLDYFNRYTFESASPDEMDGAACDGRFRRRAGYPYMGSPGREWNGNPEMYNREIILEDNRNEIGMTKRPEHRYKYGHTCI</sequence>
<dbReference type="PROSITE" id="PS00107">
    <property type="entry name" value="PROTEIN_KINASE_ATP"/>
    <property type="match status" value="1"/>
</dbReference>
<dbReference type="Pfam" id="PF07714">
    <property type="entry name" value="PK_Tyr_Ser-Thr"/>
    <property type="match status" value="2"/>
</dbReference>
<keyword evidence="16" id="KW-0812">Transmembrane</keyword>